<keyword evidence="6" id="KW-0282">Flagellum</keyword>
<dbReference type="Proteomes" id="UP001235760">
    <property type="component" value="Unassembled WGS sequence"/>
</dbReference>
<keyword evidence="6" id="KW-0969">Cilium</keyword>
<dbReference type="PANTHER" id="PTHR42792:SF2">
    <property type="entry name" value="FLAGELLIN"/>
    <property type="match status" value="1"/>
</dbReference>
<dbReference type="SUPFAM" id="SSF64518">
    <property type="entry name" value="Phase 1 flagellin"/>
    <property type="match status" value="1"/>
</dbReference>
<dbReference type="InterPro" id="IPR001029">
    <property type="entry name" value="Flagellin_N"/>
</dbReference>
<evidence type="ECO:0000313" key="6">
    <source>
        <dbReference type="EMBL" id="MDP4302040.1"/>
    </source>
</evidence>
<sequence length="282" mass="29887">MMASINTNVVSLNAQRNQAASQSSLATSMQRLSSGLRVNSAKDDAAGLAIAERMSAQVKGMNVAVRNANDAISQMQTAEGAMGKIGENLQRIRELAVQSSNGSLSQPDRDNLQLEVDQLQEEIVRVVDNSKFNGVALFDGANKSIDFQIGADNGDKITADTTGFDLKTSGNLKAYATGAKAKAIDISSQTSAQTVLDDMDTDIDTVNTARSTAGALQSRFEAVISQLQVTSENTAAARGRIMDADFASETANLSRAQILQQAGTAMIAQANQLPQQVMQLLR</sequence>
<dbReference type="Pfam" id="PF00669">
    <property type="entry name" value="Flagellin_N"/>
    <property type="match status" value="1"/>
</dbReference>
<dbReference type="Gene3D" id="6.10.280.190">
    <property type="match status" value="1"/>
</dbReference>
<dbReference type="InterPro" id="IPR046358">
    <property type="entry name" value="Flagellin_C"/>
</dbReference>
<evidence type="ECO:0000256" key="2">
    <source>
        <dbReference type="ARBA" id="ARBA00023143"/>
    </source>
</evidence>
<evidence type="ECO:0000313" key="7">
    <source>
        <dbReference type="Proteomes" id="UP001235760"/>
    </source>
</evidence>
<dbReference type="InterPro" id="IPR042187">
    <property type="entry name" value="Flagellin_C_sub2"/>
</dbReference>
<dbReference type="Pfam" id="PF00700">
    <property type="entry name" value="Flagellin_C"/>
    <property type="match status" value="1"/>
</dbReference>
<organism evidence="6 7">
    <name type="scientific">Leptothrix discophora</name>
    <dbReference type="NCBI Taxonomy" id="89"/>
    <lineage>
        <taxon>Bacteria</taxon>
        <taxon>Pseudomonadati</taxon>
        <taxon>Pseudomonadota</taxon>
        <taxon>Betaproteobacteria</taxon>
        <taxon>Burkholderiales</taxon>
        <taxon>Sphaerotilaceae</taxon>
        <taxon>Leptothrix</taxon>
    </lineage>
</organism>
<gene>
    <name evidence="6" type="ORF">Q8X39_15470</name>
</gene>
<keyword evidence="2 3" id="KW-0975">Bacterial flagellum</keyword>
<evidence type="ECO:0000256" key="3">
    <source>
        <dbReference type="RuleBase" id="RU362073"/>
    </source>
</evidence>
<evidence type="ECO:0000259" key="4">
    <source>
        <dbReference type="Pfam" id="PF00669"/>
    </source>
</evidence>
<evidence type="ECO:0000259" key="5">
    <source>
        <dbReference type="Pfam" id="PF00700"/>
    </source>
</evidence>
<feature type="domain" description="Flagellin N-terminal" evidence="4">
    <location>
        <begin position="5"/>
        <end position="142"/>
    </location>
</feature>
<comment type="caution">
    <text evidence="6">The sequence shown here is derived from an EMBL/GenBank/DDBJ whole genome shotgun (WGS) entry which is preliminary data.</text>
</comment>
<comment type="similarity">
    <text evidence="1 3">Belongs to the bacterial flagellin family.</text>
</comment>
<name>A0ABT9G6J6_LEPDI</name>
<keyword evidence="7" id="KW-1185">Reference proteome</keyword>
<dbReference type="EMBL" id="JAUZEE010000008">
    <property type="protein sequence ID" value="MDP4302040.1"/>
    <property type="molecule type" value="Genomic_DNA"/>
</dbReference>
<dbReference type="Gene3D" id="1.20.1330.10">
    <property type="entry name" value="f41 fragment of flagellin, N-terminal domain"/>
    <property type="match status" value="1"/>
</dbReference>
<comment type="function">
    <text evidence="3">Flagellin is the subunit protein which polymerizes to form the filaments of bacterial flagella.</text>
</comment>
<dbReference type="Gene3D" id="6.10.10.10">
    <property type="entry name" value="Flagellar export chaperone, C-terminal domain"/>
    <property type="match status" value="1"/>
</dbReference>
<dbReference type="RefSeq" id="WP_305750608.1">
    <property type="nucleotide sequence ID" value="NZ_JAUZEE010000008.1"/>
</dbReference>
<dbReference type="InterPro" id="IPR001492">
    <property type="entry name" value="Flagellin"/>
</dbReference>
<dbReference type="PANTHER" id="PTHR42792">
    <property type="entry name" value="FLAGELLIN"/>
    <property type="match status" value="1"/>
</dbReference>
<accession>A0ABT9G6J6</accession>
<dbReference type="PRINTS" id="PR00207">
    <property type="entry name" value="FLAGELLIN"/>
</dbReference>
<protein>
    <recommendedName>
        <fullName evidence="3">Flagellin</fullName>
    </recommendedName>
</protein>
<proteinExistence type="inferred from homology"/>
<comment type="subcellular location">
    <subcellularLocation>
        <location evidence="3">Secreted</location>
    </subcellularLocation>
    <subcellularLocation>
        <location evidence="3">Bacterial flagellum</location>
    </subcellularLocation>
</comment>
<keyword evidence="3" id="KW-0964">Secreted</keyword>
<evidence type="ECO:0000256" key="1">
    <source>
        <dbReference type="ARBA" id="ARBA00005709"/>
    </source>
</evidence>
<keyword evidence="6" id="KW-0966">Cell projection</keyword>
<reference evidence="6 7" key="1">
    <citation type="submission" date="2023-08" db="EMBL/GenBank/DDBJ databases">
        <authorList>
            <person name="Roldan D.M."/>
            <person name="Menes R.J."/>
        </authorList>
    </citation>
    <scope>NUCLEOTIDE SEQUENCE [LARGE SCALE GENOMIC DNA]</scope>
    <source>
        <strain evidence="6 7">CCM 2812</strain>
    </source>
</reference>
<feature type="domain" description="Flagellin C-terminal" evidence="5">
    <location>
        <begin position="197"/>
        <end position="281"/>
    </location>
</feature>